<evidence type="ECO:0000256" key="1">
    <source>
        <dbReference type="SAM" id="MobiDB-lite"/>
    </source>
</evidence>
<gene>
    <name evidence="2" type="ORF">CB5_LOCUS19156</name>
</gene>
<accession>A0A6V7PYX5</accession>
<feature type="compositionally biased region" description="Polar residues" evidence="1">
    <location>
        <begin position="10"/>
        <end position="31"/>
    </location>
</feature>
<sequence>MDDHRGWTSIFGTSSGENSVGSSEASINQPAPHSPEPVAPEVDQPDGGGPLIPEDANHNHLMPAQERMEELAHGLSINSITKNLSRNEWAGIIAAQIVVEESVEAALVDDGFPPDAILAKRHQIRGFMFYPQGTSLTEKTYARYVTSIDNFGTRASVPYKR</sequence>
<feature type="region of interest" description="Disordered" evidence="1">
    <location>
        <begin position="1"/>
        <end position="60"/>
    </location>
</feature>
<proteinExistence type="predicted"/>
<reference evidence="2" key="1">
    <citation type="submission" date="2020-07" db="EMBL/GenBank/DDBJ databases">
        <authorList>
            <person name="Lin J."/>
        </authorList>
    </citation>
    <scope>NUCLEOTIDE SEQUENCE</scope>
</reference>
<name>A0A6V7PYX5_ANACO</name>
<protein>
    <submittedName>
        <fullName evidence="2">Uncharacterized protein</fullName>
    </submittedName>
</protein>
<evidence type="ECO:0000313" key="2">
    <source>
        <dbReference type="EMBL" id="CAD1835945.1"/>
    </source>
</evidence>
<organism evidence="2">
    <name type="scientific">Ananas comosus var. bracteatus</name>
    <name type="common">red pineapple</name>
    <dbReference type="NCBI Taxonomy" id="296719"/>
    <lineage>
        <taxon>Eukaryota</taxon>
        <taxon>Viridiplantae</taxon>
        <taxon>Streptophyta</taxon>
        <taxon>Embryophyta</taxon>
        <taxon>Tracheophyta</taxon>
        <taxon>Spermatophyta</taxon>
        <taxon>Magnoliopsida</taxon>
        <taxon>Liliopsida</taxon>
        <taxon>Poales</taxon>
        <taxon>Bromeliaceae</taxon>
        <taxon>Bromelioideae</taxon>
        <taxon>Ananas</taxon>
    </lineage>
</organism>
<dbReference type="AlphaFoldDB" id="A0A6V7PYX5"/>
<dbReference type="EMBL" id="LR862153">
    <property type="protein sequence ID" value="CAD1835945.1"/>
    <property type="molecule type" value="Genomic_DNA"/>
</dbReference>